<proteinExistence type="predicted"/>
<evidence type="ECO:0000256" key="1">
    <source>
        <dbReference type="SAM" id="SignalP"/>
    </source>
</evidence>
<evidence type="ECO:0000313" key="2">
    <source>
        <dbReference type="EMBL" id="SMD19955.1"/>
    </source>
</evidence>
<feature type="signal peptide" evidence="1">
    <location>
        <begin position="1"/>
        <end position="28"/>
    </location>
</feature>
<name>A0A1W2FD94_9PSEU</name>
<dbReference type="OrthoDB" id="3706623at2"/>
<sequence length="113" mass="11956">MKLTFWQRCAVATVGGLTVLGLASPAFAISSDTTGSNAYGDSTGTWRVYDTKCDSESAYGNYIEKGTTGIQRKNNNSGCNTHSEGDIGSAITSVQACRDVTAGRDNCGGWNEW</sequence>
<keyword evidence="1" id="KW-0732">Signal</keyword>
<feature type="chain" id="PRO_5010693394" evidence="1">
    <location>
        <begin position="29"/>
        <end position="113"/>
    </location>
</feature>
<organism evidence="2 3">
    <name type="scientific">Lentzea albidocapillata</name>
    <dbReference type="NCBI Taxonomy" id="40571"/>
    <lineage>
        <taxon>Bacteria</taxon>
        <taxon>Bacillati</taxon>
        <taxon>Actinomycetota</taxon>
        <taxon>Actinomycetes</taxon>
        <taxon>Pseudonocardiales</taxon>
        <taxon>Pseudonocardiaceae</taxon>
        <taxon>Lentzea</taxon>
    </lineage>
</organism>
<dbReference type="AlphaFoldDB" id="A0A1W2FD94"/>
<dbReference type="EMBL" id="FWYC01000013">
    <property type="protein sequence ID" value="SMD19955.1"/>
    <property type="molecule type" value="Genomic_DNA"/>
</dbReference>
<protein>
    <submittedName>
        <fullName evidence="2">Uncharacterized protein</fullName>
    </submittedName>
</protein>
<evidence type="ECO:0000313" key="3">
    <source>
        <dbReference type="Proteomes" id="UP000192840"/>
    </source>
</evidence>
<keyword evidence="3" id="KW-1185">Reference proteome</keyword>
<dbReference type="RefSeq" id="WP_030481492.1">
    <property type="nucleotide sequence ID" value="NZ_FWYC01000013.1"/>
</dbReference>
<reference evidence="3" key="1">
    <citation type="submission" date="2017-04" db="EMBL/GenBank/DDBJ databases">
        <authorList>
            <person name="Varghese N."/>
            <person name="Submissions S."/>
        </authorList>
    </citation>
    <scope>NUCLEOTIDE SEQUENCE [LARGE SCALE GENOMIC DNA]</scope>
    <source>
        <strain evidence="3">DSM 44073</strain>
    </source>
</reference>
<accession>A0A1W2FD94</accession>
<gene>
    <name evidence="2" type="ORF">SAMN05660733_05753</name>
</gene>
<dbReference type="STRING" id="40571.SAMN05660733_05753"/>
<dbReference type="Proteomes" id="UP000192840">
    <property type="component" value="Unassembled WGS sequence"/>
</dbReference>